<gene>
    <name evidence="4" type="ORF">PACLA_8A068238</name>
</gene>
<evidence type="ECO:0000313" key="5">
    <source>
        <dbReference type="Proteomes" id="UP001152795"/>
    </source>
</evidence>
<comment type="caution">
    <text evidence="4">The sequence shown here is derived from an EMBL/GenBank/DDBJ whole genome shotgun (WGS) entry which is preliminary data.</text>
</comment>
<proteinExistence type="inferred from homology"/>
<dbReference type="InterPro" id="IPR000863">
    <property type="entry name" value="Sulfotransferase_dom"/>
</dbReference>
<evidence type="ECO:0000256" key="2">
    <source>
        <dbReference type="ARBA" id="ARBA00022679"/>
    </source>
</evidence>
<reference evidence="4" key="1">
    <citation type="submission" date="2020-04" db="EMBL/GenBank/DDBJ databases">
        <authorList>
            <person name="Alioto T."/>
            <person name="Alioto T."/>
            <person name="Gomez Garrido J."/>
        </authorList>
    </citation>
    <scope>NUCLEOTIDE SEQUENCE</scope>
    <source>
        <strain evidence="4">A484AB</strain>
    </source>
</reference>
<dbReference type="OrthoDB" id="205623at2759"/>
<protein>
    <submittedName>
        <fullName evidence="4">Sulfotransferase domain-containing</fullName>
    </submittedName>
</protein>
<accession>A0A6S7HY37</accession>
<evidence type="ECO:0000313" key="4">
    <source>
        <dbReference type="EMBL" id="CAB3999222.1"/>
    </source>
</evidence>
<dbReference type="GO" id="GO:0008146">
    <property type="term" value="F:sulfotransferase activity"/>
    <property type="evidence" value="ECO:0007669"/>
    <property type="project" value="InterPro"/>
</dbReference>
<dbReference type="SUPFAM" id="SSF52540">
    <property type="entry name" value="P-loop containing nucleoside triphosphate hydrolases"/>
    <property type="match status" value="1"/>
</dbReference>
<dbReference type="InterPro" id="IPR027417">
    <property type="entry name" value="P-loop_NTPase"/>
</dbReference>
<dbReference type="Pfam" id="PF00685">
    <property type="entry name" value="Sulfotransfer_1"/>
    <property type="match status" value="1"/>
</dbReference>
<dbReference type="PANTHER" id="PTHR11783">
    <property type="entry name" value="SULFOTRANSFERASE SULT"/>
    <property type="match status" value="1"/>
</dbReference>
<organism evidence="4 5">
    <name type="scientific">Paramuricea clavata</name>
    <name type="common">Red gorgonian</name>
    <name type="synonym">Violescent sea-whip</name>
    <dbReference type="NCBI Taxonomy" id="317549"/>
    <lineage>
        <taxon>Eukaryota</taxon>
        <taxon>Metazoa</taxon>
        <taxon>Cnidaria</taxon>
        <taxon>Anthozoa</taxon>
        <taxon>Octocorallia</taxon>
        <taxon>Malacalcyonacea</taxon>
        <taxon>Plexauridae</taxon>
        <taxon>Paramuricea</taxon>
    </lineage>
</organism>
<evidence type="ECO:0000256" key="1">
    <source>
        <dbReference type="ARBA" id="ARBA00005771"/>
    </source>
</evidence>
<name>A0A6S7HY37_PARCT</name>
<dbReference type="Gene3D" id="3.40.50.300">
    <property type="entry name" value="P-loop containing nucleotide triphosphate hydrolases"/>
    <property type="match status" value="1"/>
</dbReference>
<keyword evidence="5" id="KW-1185">Reference proteome</keyword>
<dbReference type="Proteomes" id="UP001152795">
    <property type="component" value="Unassembled WGS sequence"/>
</dbReference>
<comment type="similarity">
    <text evidence="1">Belongs to the sulfotransferase 1 family.</text>
</comment>
<dbReference type="AlphaFoldDB" id="A0A6S7HY37"/>
<feature type="domain" description="Sulfotransferase" evidence="3">
    <location>
        <begin position="37"/>
        <end position="108"/>
    </location>
</feature>
<keyword evidence="2" id="KW-0808">Transferase</keyword>
<evidence type="ECO:0000259" key="3">
    <source>
        <dbReference type="Pfam" id="PF00685"/>
    </source>
</evidence>
<dbReference type="EMBL" id="CACRXK020003542">
    <property type="protein sequence ID" value="CAB3999222.1"/>
    <property type="molecule type" value="Genomic_DNA"/>
</dbReference>
<feature type="non-terminal residue" evidence="4">
    <location>
        <position position="1"/>
    </location>
</feature>
<sequence>LKEGILFEKGSISADEFVTETWLQLGVPENPDQPYDESYFRHLISWYEHRNDPNVFLLFYEEMVEDIVSVVQALADFLDLKEEKNIRAALQNSSFDVMKSNWQKFSIEKSSTDSESLTGTKPLRLQFSIVGTGKSAIEAQSGLSDEVKATIQEYWNKDILSVSGCITYEELRRKVRRERPLNTASGCL</sequence>